<dbReference type="STRING" id="436907.A7TSR2"/>
<dbReference type="RefSeq" id="XP_001642555.1">
    <property type="nucleotide sequence ID" value="XM_001642505.1"/>
</dbReference>
<dbReference type="InParanoid" id="A7TSR2"/>
<dbReference type="EMBL" id="DS480521">
    <property type="protein sequence ID" value="EDO14697.1"/>
    <property type="molecule type" value="Genomic_DNA"/>
</dbReference>
<name>A7TSR2_VANPO</name>
<keyword evidence="2 3" id="KW-0808">Transferase</keyword>
<reference evidence="5 6" key="1">
    <citation type="journal article" date="2007" name="Proc. Natl. Acad. Sci. U.S.A.">
        <title>Independent sorting-out of thousands of duplicated gene pairs in two yeast species descended from a whole-genome duplication.</title>
        <authorList>
            <person name="Scannell D.R."/>
            <person name="Frank A.C."/>
            <person name="Conant G.C."/>
            <person name="Byrne K.P."/>
            <person name="Woolfit M."/>
            <person name="Wolfe K.H."/>
        </authorList>
    </citation>
    <scope>NUCLEOTIDE SEQUENCE [LARGE SCALE GENOMIC DNA]</scope>
    <source>
        <strain evidence="6">ATCC 22028 / DSM 70294 / BCRC 21397 / CBS 2163 / NBRC 10782 / NRRL Y-8283 / UCD 57-17</strain>
    </source>
</reference>
<dbReference type="InterPro" id="IPR036589">
    <property type="entry name" value="HCY_dom_sf"/>
</dbReference>
<dbReference type="PANTHER" id="PTHR11103:SF10">
    <property type="entry name" value="HOMOCYSTEINE S-METHYLTRANSFERASE 1-RELATED"/>
    <property type="match status" value="1"/>
</dbReference>
<protein>
    <recommendedName>
        <fullName evidence="4">Hcy-binding domain-containing protein</fullName>
    </recommendedName>
</protein>
<feature type="binding site" evidence="3">
    <location>
        <position position="305"/>
    </location>
    <ligand>
        <name>Zn(2+)</name>
        <dbReference type="ChEBI" id="CHEBI:29105"/>
    </ligand>
</feature>
<dbReference type="GO" id="GO:0000096">
    <property type="term" value="P:sulfur amino acid metabolic process"/>
    <property type="evidence" value="ECO:0007669"/>
    <property type="project" value="EnsemblFungi"/>
</dbReference>
<dbReference type="PhylomeDB" id="A7TSR2"/>
<sequence length="323" mass="36388">MRVPIEELIRNQPDEVLVSDGGLGTLLESRGINVSSPLWSTVPFLKDDFWDSETKTSDRNIIEGIYRDYITSGSRILSTITYQTSFALISTHTEVKTIEGYKQLIRNITSFCRSAIGEDNYLIGSIGPFGARLGAEYTGNYGDSPSNINYLEYFKPQLEEFNNNDDIDIIGFETVPNKYELEAILSWDKSVISKPYYVSLSLLDNGGLRDGTSFEEIATIFKKYSNNDNLILTGANCISFKYASENISKLHQAIPTLPLIVYPNSGEIYDPLTKKWTIDQTFGLTWEDLIKELRTSNVRIVGGCCRTTPDDINKIKDMITKVK</sequence>
<dbReference type="GeneID" id="5542720"/>
<proteinExistence type="predicted"/>
<dbReference type="GO" id="GO:0046872">
    <property type="term" value="F:metal ion binding"/>
    <property type="evidence" value="ECO:0007669"/>
    <property type="project" value="UniProtKB-KW"/>
</dbReference>
<dbReference type="OrthoDB" id="261426at2759"/>
<dbReference type="InterPro" id="IPR003726">
    <property type="entry name" value="HCY_dom"/>
</dbReference>
<dbReference type="AlphaFoldDB" id="A7TSR2"/>
<evidence type="ECO:0000256" key="2">
    <source>
        <dbReference type="ARBA" id="ARBA00022679"/>
    </source>
</evidence>
<dbReference type="GO" id="GO:0008898">
    <property type="term" value="F:S-adenosylmethionine-homocysteine S-methyltransferase activity"/>
    <property type="evidence" value="ECO:0007669"/>
    <property type="project" value="EnsemblFungi"/>
</dbReference>
<evidence type="ECO:0000256" key="3">
    <source>
        <dbReference type="PROSITE-ProRule" id="PRU00333"/>
    </source>
</evidence>
<dbReference type="KEGG" id="vpo:Kpol_1068p7"/>
<organism evidence="6">
    <name type="scientific">Vanderwaltozyma polyspora (strain ATCC 22028 / DSM 70294 / BCRC 21397 / CBS 2163 / NBRC 10782 / NRRL Y-8283 / UCD 57-17)</name>
    <name type="common">Kluyveromyces polysporus</name>
    <dbReference type="NCBI Taxonomy" id="436907"/>
    <lineage>
        <taxon>Eukaryota</taxon>
        <taxon>Fungi</taxon>
        <taxon>Dikarya</taxon>
        <taxon>Ascomycota</taxon>
        <taxon>Saccharomycotina</taxon>
        <taxon>Saccharomycetes</taxon>
        <taxon>Saccharomycetales</taxon>
        <taxon>Saccharomycetaceae</taxon>
        <taxon>Vanderwaltozyma</taxon>
    </lineage>
</organism>
<keyword evidence="1 3" id="KW-0489">Methyltransferase</keyword>
<dbReference type="eggNOG" id="KOG1579">
    <property type="taxonomic scope" value="Eukaryota"/>
</dbReference>
<keyword evidence="3" id="KW-0479">Metal-binding</keyword>
<dbReference type="SUPFAM" id="SSF82282">
    <property type="entry name" value="Homocysteine S-methyltransferase"/>
    <property type="match status" value="1"/>
</dbReference>
<dbReference type="Proteomes" id="UP000000267">
    <property type="component" value="Unassembled WGS sequence"/>
</dbReference>
<evidence type="ECO:0000256" key="1">
    <source>
        <dbReference type="ARBA" id="ARBA00022603"/>
    </source>
</evidence>
<feature type="binding site" evidence="3">
    <location>
        <position position="237"/>
    </location>
    <ligand>
        <name>Zn(2+)</name>
        <dbReference type="ChEBI" id="CHEBI:29105"/>
    </ligand>
</feature>
<dbReference type="PANTHER" id="PTHR11103">
    <property type="entry name" value="SLR1189 PROTEIN"/>
    <property type="match status" value="1"/>
</dbReference>
<keyword evidence="6" id="KW-1185">Reference proteome</keyword>
<feature type="domain" description="Hcy-binding" evidence="4">
    <location>
        <begin position="5"/>
        <end position="319"/>
    </location>
</feature>
<feature type="binding site" evidence="3">
    <location>
        <position position="304"/>
    </location>
    <ligand>
        <name>Zn(2+)</name>
        <dbReference type="ChEBI" id="CHEBI:29105"/>
    </ligand>
</feature>
<evidence type="ECO:0000259" key="4">
    <source>
        <dbReference type="PROSITE" id="PS50970"/>
    </source>
</evidence>
<dbReference type="GO" id="GO:0032259">
    <property type="term" value="P:methylation"/>
    <property type="evidence" value="ECO:0007669"/>
    <property type="project" value="UniProtKB-KW"/>
</dbReference>
<accession>A7TSR2</accession>
<dbReference type="Pfam" id="PF02574">
    <property type="entry name" value="S-methyl_trans"/>
    <property type="match status" value="1"/>
</dbReference>
<dbReference type="OMA" id="TECYEAQ"/>
<keyword evidence="3" id="KW-0862">Zinc</keyword>
<evidence type="ECO:0000313" key="6">
    <source>
        <dbReference type="Proteomes" id="UP000000267"/>
    </source>
</evidence>
<comment type="cofactor">
    <cofactor evidence="3">
        <name>Zn(2+)</name>
        <dbReference type="ChEBI" id="CHEBI:29105"/>
    </cofactor>
</comment>
<dbReference type="Gene3D" id="3.20.20.330">
    <property type="entry name" value="Homocysteine-binding-like domain"/>
    <property type="match status" value="1"/>
</dbReference>
<dbReference type="PROSITE" id="PS50970">
    <property type="entry name" value="HCY"/>
    <property type="match status" value="1"/>
</dbReference>
<dbReference type="FunCoup" id="A7TSR2">
    <property type="interactions" value="241"/>
</dbReference>
<evidence type="ECO:0000313" key="5">
    <source>
        <dbReference type="EMBL" id="EDO14697.1"/>
    </source>
</evidence>
<gene>
    <name evidence="5" type="ORF">Kpol_1068p7</name>
</gene>
<dbReference type="HOGENOM" id="CLU_004914_3_2_1"/>